<dbReference type="CDD" id="cd10747">
    <property type="entry name" value="DnaJ_C"/>
    <property type="match status" value="1"/>
</dbReference>
<reference evidence="3 4" key="1">
    <citation type="submission" date="2019-07" db="EMBL/GenBank/DDBJ databases">
        <title>Novel species isolated from glacier.</title>
        <authorList>
            <person name="Liu Q."/>
            <person name="Xin Y.-H."/>
        </authorList>
    </citation>
    <scope>NUCLEOTIDE SEQUENCE [LARGE SCALE GENOMIC DNA]</scope>
    <source>
        <strain evidence="3 4">LB1R16</strain>
    </source>
</reference>
<accession>A0A552U780</accession>
<name>A0A552U780_9SPHN</name>
<dbReference type="GO" id="GO:0051082">
    <property type="term" value="F:unfolded protein binding"/>
    <property type="evidence" value="ECO:0007669"/>
    <property type="project" value="InterPro"/>
</dbReference>
<dbReference type="PRINTS" id="PR00625">
    <property type="entry name" value="JDOMAIN"/>
</dbReference>
<dbReference type="PROSITE" id="PS50076">
    <property type="entry name" value="DNAJ_2"/>
    <property type="match status" value="1"/>
</dbReference>
<feature type="region of interest" description="Disordered" evidence="1">
    <location>
        <begin position="25"/>
        <end position="46"/>
    </location>
</feature>
<dbReference type="PROSITE" id="PS00636">
    <property type="entry name" value="DNAJ_1"/>
    <property type="match status" value="1"/>
</dbReference>
<proteinExistence type="predicted"/>
<keyword evidence="4" id="KW-1185">Reference proteome</keyword>
<dbReference type="EMBL" id="VJWA01000002">
    <property type="protein sequence ID" value="TRW14077.1"/>
    <property type="molecule type" value="Genomic_DNA"/>
</dbReference>
<dbReference type="AlphaFoldDB" id="A0A552U780"/>
<dbReference type="InterPro" id="IPR018253">
    <property type="entry name" value="DnaJ_domain_CS"/>
</dbReference>
<feature type="compositionally biased region" description="Low complexity" evidence="1">
    <location>
        <begin position="102"/>
        <end position="111"/>
    </location>
</feature>
<dbReference type="PANTHER" id="PTHR43096">
    <property type="entry name" value="DNAJ HOMOLOG 1, MITOCHONDRIAL-RELATED"/>
    <property type="match status" value="1"/>
</dbReference>
<evidence type="ECO:0000313" key="3">
    <source>
        <dbReference type="EMBL" id="TRW14077.1"/>
    </source>
</evidence>
<feature type="region of interest" description="Disordered" evidence="1">
    <location>
        <begin position="91"/>
        <end position="111"/>
    </location>
</feature>
<dbReference type="InterPro" id="IPR008971">
    <property type="entry name" value="HSP40/DnaJ_pept-bd"/>
</dbReference>
<dbReference type="Pfam" id="PF00226">
    <property type="entry name" value="DnaJ"/>
    <property type="match status" value="1"/>
</dbReference>
<organism evidence="3 4">
    <name type="scientific">Glacieibacterium frigidum</name>
    <dbReference type="NCBI Taxonomy" id="2593303"/>
    <lineage>
        <taxon>Bacteria</taxon>
        <taxon>Pseudomonadati</taxon>
        <taxon>Pseudomonadota</taxon>
        <taxon>Alphaproteobacteria</taxon>
        <taxon>Sphingomonadales</taxon>
        <taxon>Sphingosinicellaceae</taxon>
        <taxon>Glacieibacterium</taxon>
    </lineage>
</organism>
<gene>
    <name evidence="3" type="ORF">FMM06_10100</name>
</gene>
<dbReference type="InterPro" id="IPR001623">
    <property type="entry name" value="DnaJ_domain"/>
</dbReference>
<dbReference type="GO" id="GO:0042026">
    <property type="term" value="P:protein refolding"/>
    <property type="evidence" value="ECO:0007669"/>
    <property type="project" value="TreeGrafter"/>
</dbReference>
<dbReference type="SMART" id="SM00271">
    <property type="entry name" value="DnaJ"/>
    <property type="match status" value="1"/>
</dbReference>
<sequence length="316" mass="33292">MRDPYTVLGVARGASDAEIKKAYRKIAKDNHPDRNKDNPAKLEKFKEASAANALLSDAEQRGRFDRGEIDAEGNPKAPAGFGGGQGFPGGFGGGGFAGGARPGASTSSFDFTTDPSDLFAELFGRGAGRGGGFDEELRRRMAPKGADVAYRLSVPFEDAAVLKPQRVSLRNGKTIDLKLPPGFSAEKPLRMAGQGEAGAGGAGDALITLDIAPHRFFKRDGDDVRLDLPVTLNEAVDGAKVRVPTPDGPVTLTVAAGSSSGRVLRLRGRGFTRADGTRGDLLVALEVDLPHEDAELRAFTARWHDGRSVRAALGVD</sequence>
<dbReference type="InterPro" id="IPR036869">
    <property type="entry name" value="J_dom_sf"/>
</dbReference>
<dbReference type="OrthoDB" id="9779889at2"/>
<dbReference type="RefSeq" id="WP_144237283.1">
    <property type="nucleotide sequence ID" value="NZ_VJWA01000002.1"/>
</dbReference>
<dbReference type="Pfam" id="PF01556">
    <property type="entry name" value="DnaJ_C"/>
    <property type="match status" value="1"/>
</dbReference>
<dbReference type="SUPFAM" id="SSF46565">
    <property type="entry name" value="Chaperone J-domain"/>
    <property type="match status" value="1"/>
</dbReference>
<dbReference type="CDD" id="cd06257">
    <property type="entry name" value="DnaJ"/>
    <property type="match status" value="1"/>
</dbReference>
<protein>
    <submittedName>
        <fullName evidence="3">J domain-containing protein</fullName>
    </submittedName>
</protein>
<evidence type="ECO:0000259" key="2">
    <source>
        <dbReference type="PROSITE" id="PS50076"/>
    </source>
</evidence>
<feature type="compositionally biased region" description="Gly residues" evidence="1">
    <location>
        <begin position="91"/>
        <end position="101"/>
    </location>
</feature>
<evidence type="ECO:0000313" key="4">
    <source>
        <dbReference type="Proteomes" id="UP000317894"/>
    </source>
</evidence>
<dbReference type="SUPFAM" id="SSF49493">
    <property type="entry name" value="HSP40/DnaJ peptide-binding domain"/>
    <property type="match status" value="2"/>
</dbReference>
<dbReference type="PANTHER" id="PTHR43096:SF10">
    <property type="entry name" value="CHAPERONE PROTEIN DNAJ A6, CHLOROPLASTIC"/>
    <property type="match status" value="1"/>
</dbReference>
<dbReference type="FunFam" id="2.60.260.20:FF:000013">
    <property type="entry name" value="DnaJ subfamily B member 11"/>
    <property type="match status" value="1"/>
</dbReference>
<dbReference type="Proteomes" id="UP000317894">
    <property type="component" value="Unassembled WGS sequence"/>
</dbReference>
<comment type="caution">
    <text evidence="3">The sequence shown here is derived from an EMBL/GenBank/DDBJ whole genome shotgun (WGS) entry which is preliminary data.</text>
</comment>
<dbReference type="Gene3D" id="1.10.287.110">
    <property type="entry name" value="DnaJ domain"/>
    <property type="match status" value="1"/>
</dbReference>
<evidence type="ECO:0000256" key="1">
    <source>
        <dbReference type="SAM" id="MobiDB-lite"/>
    </source>
</evidence>
<dbReference type="GO" id="GO:0005737">
    <property type="term" value="C:cytoplasm"/>
    <property type="evidence" value="ECO:0007669"/>
    <property type="project" value="TreeGrafter"/>
</dbReference>
<feature type="domain" description="J" evidence="2">
    <location>
        <begin position="3"/>
        <end position="68"/>
    </location>
</feature>
<dbReference type="InterPro" id="IPR002939">
    <property type="entry name" value="DnaJ_C"/>
</dbReference>
<dbReference type="Gene3D" id="2.60.260.20">
    <property type="entry name" value="Urease metallochaperone UreE, N-terminal domain"/>
    <property type="match status" value="2"/>
</dbReference>